<sequence>MEKNGQVNPMPAGAAAVGAQYQQELWARCASGNHEPKTQYGVVGIICAICLFPIGLIRLFAGADRKCSRCGVPL</sequence>
<proteinExistence type="predicted"/>
<protein>
    <submittedName>
        <fullName evidence="2">Uncharacterized protein</fullName>
    </submittedName>
</protein>
<dbReference type="RefSeq" id="XP_027615772.1">
    <property type="nucleotide sequence ID" value="XM_027759971.1"/>
</dbReference>
<evidence type="ECO:0000313" key="2">
    <source>
        <dbReference type="EMBL" id="GBE84859.1"/>
    </source>
</evidence>
<dbReference type="EMBL" id="BFAD01000007">
    <property type="protein sequence ID" value="GBE84859.1"/>
    <property type="molecule type" value="Genomic_DNA"/>
</dbReference>
<keyword evidence="1" id="KW-1133">Transmembrane helix</keyword>
<accession>A0A401GRR7</accession>
<dbReference type="Proteomes" id="UP000287166">
    <property type="component" value="Unassembled WGS sequence"/>
</dbReference>
<keyword evidence="3" id="KW-1185">Reference proteome</keyword>
<keyword evidence="1" id="KW-0472">Membrane</keyword>
<evidence type="ECO:0000256" key="1">
    <source>
        <dbReference type="SAM" id="Phobius"/>
    </source>
</evidence>
<comment type="caution">
    <text evidence="2">The sequence shown here is derived from an EMBL/GenBank/DDBJ whole genome shotgun (WGS) entry which is preliminary data.</text>
</comment>
<organism evidence="2 3">
    <name type="scientific">Sparassis crispa</name>
    <dbReference type="NCBI Taxonomy" id="139825"/>
    <lineage>
        <taxon>Eukaryota</taxon>
        <taxon>Fungi</taxon>
        <taxon>Dikarya</taxon>
        <taxon>Basidiomycota</taxon>
        <taxon>Agaricomycotina</taxon>
        <taxon>Agaricomycetes</taxon>
        <taxon>Polyporales</taxon>
        <taxon>Sparassidaceae</taxon>
        <taxon>Sparassis</taxon>
    </lineage>
</organism>
<keyword evidence="1" id="KW-0812">Transmembrane</keyword>
<name>A0A401GRR7_9APHY</name>
<dbReference type="Pfam" id="PF10164">
    <property type="entry name" value="BRI3"/>
    <property type="match status" value="1"/>
</dbReference>
<dbReference type="InParanoid" id="A0A401GRR7"/>
<dbReference type="STRING" id="139825.A0A401GRR7"/>
<evidence type="ECO:0000313" key="3">
    <source>
        <dbReference type="Proteomes" id="UP000287166"/>
    </source>
</evidence>
<dbReference type="AlphaFoldDB" id="A0A401GRR7"/>
<dbReference type="GeneID" id="38781776"/>
<dbReference type="OrthoDB" id="2564984at2759"/>
<feature type="transmembrane region" description="Helical" evidence="1">
    <location>
        <begin position="40"/>
        <end position="61"/>
    </location>
</feature>
<gene>
    <name evidence="2" type="ORF">SCP_0700390</name>
</gene>
<reference evidence="2 3" key="1">
    <citation type="journal article" date="2018" name="Sci. Rep.">
        <title>Genome sequence of the cauliflower mushroom Sparassis crispa (Hanabiratake) and its association with beneficial usage.</title>
        <authorList>
            <person name="Kiyama R."/>
            <person name="Furutani Y."/>
            <person name="Kawaguchi K."/>
            <person name="Nakanishi T."/>
        </authorList>
    </citation>
    <scope>NUCLEOTIDE SEQUENCE [LARGE SCALE GENOMIC DNA]</scope>
</reference>
<dbReference type="InterPro" id="IPR019317">
    <property type="entry name" value="BRI3"/>
</dbReference>